<organism evidence="1 2">
    <name type="scientific">Bimuria novae-zelandiae CBS 107.79</name>
    <dbReference type="NCBI Taxonomy" id="1447943"/>
    <lineage>
        <taxon>Eukaryota</taxon>
        <taxon>Fungi</taxon>
        <taxon>Dikarya</taxon>
        <taxon>Ascomycota</taxon>
        <taxon>Pezizomycotina</taxon>
        <taxon>Dothideomycetes</taxon>
        <taxon>Pleosporomycetidae</taxon>
        <taxon>Pleosporales</taxon>
        <taxon>Massarineae</taxon>
        <taxon>Didymosphaeriaceae</taxon>
        <taxon>Bimuria</taxon>
    </lineage>
</organism>
<dbReference type="AlphaFoldDB" id="A0A6A5UNI1"/>
<evidence type="ECO:0000313" key="2">
    <source>
        <dbReference type="Proteomes" id="UP000800036"/>
    </source>
</evidence>
<evidence type="ECO:0000313" key="1">
    <source>
        <dbReference type="EMBL" id="KAF1966491.1"/>
    </source>
</evidence>
<dbReference type="Proteomes" id="UP000800036">
    <property type="component" value="Unassembled WGS sequence"/>
</dbReference>
<dbReference type="OrthoDB" id="3558752at2759"/>
<gene>
    <name evidence="1" type="ORF">BU23DRAFT_603515</name>
</gene>
<proteinExistence type="predicted"/>
<accession>A0A6A5UNI1</accession>
<protein>
    <recommendedName>
        <fullName evidence="3">NACHT-NTPase and P-loop NTPases N-terminal domain-containing protein</fullName>
    </recommendedName>
</protein>
<dbReference type="EMBL" id="ML976745">
    <property type="protein sequence ID" value="KAF1966491.1"/>
    <property type="molecule type" value="Genomic_DNA"/>
</dbReference>
<evidence type="ECO:0008006" key="3">
    <source>
        <dbReference type="Google" id="ProtNLM"/>
    </source>
</evidence>
<sequence length="201" mass="22362">MLVADNLSLLNDKIKAFARPDLLVSGSLAAENQALENLAGKLGQVADELTLVLHWVRLKGDVTMFKSFTQAILTMWNKSRIDETMQLLESIREAVPFHLVVSMVGKVDRIQVKADASLQSLDNVTKVIVDSILQGQTDLAAMISAQTLRSIEREDARDATATQRHNEVSAKLDQLTQHTDVDLGNTSTTKEERQRIILYHI</sequence>
<keyword evidence="2" id="KW-1185">Reference proteome</keyword>
<reference evidence="1" key="1">
    <citation type="journal article" date="2020" name="Stud. Mycol.">
        <title>101 Dothideomycetes genomes: a test case for predicting lifestyles and emergence of pathogens.</title>
        <authorList>
            <person name="Haridas S."/>
            <person name="Albert R."/>
            <person name="Binder M."/>
            <person name="Bloem J."/>
            <person name="Labutti K."/>
            <person name="Salamov A."/>
            <person name="Andreopoulos B."/>
            <person name="Baker S."/>
            <person name="Barry K."/>
            <person name="Bills G."/>
            <person name="Bluhm B."/>
            <person name="Cannon C."/>
            <person name="Castanera R."/>
            <person name="Culley D."/>
            <person name="Daum C."/>
            <person name="Ezra D."/>
            <person name="Gonzalez J."/>
            <person name="Henrissat B."/>
            <person name="Kuo A."/>
            <person name="Liang C."/>
            <person name="Lipzen A."/>
            <person name="Lutzoni F."/>
            <person name="Magnuson J."/>
            <person name="Mondo S."/>
            <person name="Nolan M."/>
            <person name="Ohm R."/>
            <person name="Pangilinan J."/>
            <person name="Park H.-J."/>
            <person name="Ramirez L."/>
            <person name="Alfaro M."/>
            <person name="Sun H."/>
            <person name="Tritt A."/>
            <person name="Yoshinaga Y."/>
            <person name="Zwiers L.-H."/>
            <person name="Turgeon B."/>
            <person name="Goodwin S."/>
            <person name="Spatafora J."/>
            <person name="Crous P."/>
            <person name="Grigoriev I."/>
        </authorList>
    </citation>
    <scope>NUCLEOTIDE SEQUENCE</scope>
    <source>
        <strain evidence="1">CBS 107.79</strain>
    </source>
</reference>
<name>A0A6A5UNI1_9PLEO</name>